<dbReference type="Proteomes" id="UP001271007">
    <property type="component" value="Unassembled WGS sequence"/>
</dbReference>
<protein>
    <submittedName>
        <fullName evidence="2">Uncharacterized protein</fullName>
    </submittedName>
</protein>
<evidence type="ECO:0000313" key="3">
    <source>
        <dbReference type="Proteomes" id="UP001271007"/>
    </source>
</evidence>
<organism evidence="2 3">
    <name type="scientific">Extremus antarcticus</name>
    <dbReference type="NCBI Taxonomy" id="702011"/>
    <lineage>
        <taxon>Eukaryota</taxon>
        <taxon>Fungi</taxon>
        <taxon>Dikarya</taxon>
        <taxon>Ascomycota</taxon>
        <taxon>Pezizomycotina</taxon>
        <taxon>Dothideomycetes</taxon>
        <taxon>Dothideomycetidae</taxon>
        <taxon>Mycosphaerellales</taxon>
        <taxon>Extremaceae</taxon>
        <taxon>Extremus</taxon>
    </lineage>
</organism>
<gene>
    <name evidence="2" type="ORF">LTR09_012366</name>
</gene>
<feature type="region of interest" description="Disordered" evidence="1">
    <location>
        <begin position="1"/>
        <end position="25"/>
    </location>
</feature>
<name>A0AAJ0G3V0_9PEZI</name>
<sequence>MVRHVTLASGPYDLPASSKKPENDSNSYPALKTAYSVRTSLSRSTWFAQEWDGVQNIAHPELVIAAHLVLQAMRSTIEGTVNMADCSAQNGCHRLRADCASYPITLPGLSEYLHESSREATLFFFQEIVHHLKLYAEPNLPGPMVIRKIRTRWTPYSGLRHSTFEKLSGWQRTR</sequence>
<proteinExistence type="predicted"/>
<reference evidence="2" key="1">
    <citation type="submission" date="2023-04" db="EMBL/GenBank/DDBJ databases">
        <title>Black Yeasts Isolated from many extreme environments.</title>
        <authorList>
            <person name="Coleine C."/>
            <person name="Stajich J.E."/>
            <person name="Selbmann L."/>
        </authorList>
    </citation>
    <scope>NUCLEOTIDE SEQUENCE</scope>
    <source>
        <strain evidence="2">CCFEE 5312</strain>
    </source>
</reference>
<comment type="caution">
    <text evidence="2">The sequence shown here is derived from an EMBL/GenBank/DDBJ whole genome shotgun (WGS) entry which is preliminary data.</text>
</comment>
<dbReference type="AlphaFoldDB" id="A0AAJ0G3V0"/>
<keyword evidence="3" id="KW-1185">Reference proteome</keyword>
<evidence type="ECO:0000313" key="2">
    <source>
        <dbReference type="EMBL" id="KAK3046104.1"/>
    </source>
</evidence>
<evidence type="ECO:0000256" key="1">
    <source>
        <dbReference type="SAM" id="MobiDB-lite"/>
    </source>
</evidence>
<dbReference type="EMBL" id="JAWDJX010000114">
    <property type="protein sequence ID" value="KAK3046104.1"/>
    <property type="molecule type" value="Genomic_DNA"/>
</dbReference>
<accession>A0AAJ0G3V0</accession>